<keyword evidence="3" id="KW-0949">S-adenosyl-L-methionine</keyword>
<evidence type="ECO:0000256" key="3">
    <source>
        <dbReference type="ARBA" id="ARBA00022691"/>
    </source>
</evidence>
<dbReference type="Gene3D" id="1.10.10.10">
    <property type="entry name" value="Winged helix-like DNA-binding domain superfamily/Winged helix DNA-binding domain"/>
    <property type="match status" value="1"/>
</dbReference>
<evidence type="ECO:0000259" key="5">
    <source>
        <dbReference type="Pfam" id="PF00891"/>
    </source>
</evidence>
<evidence type="ECO:0000256" key="2">
    <source>
        <dbReference type="ARBA" id="ARBA00022679"/>
    </source>
</evidence>
<dbReference type="InterPro" id="IPR016461">
    <property type="entry name" value="COMT-like"/>
</dbReference>
<dbReference type="PANTHER" id="PTHR43712">
    <property type="entry name" value="PUTATIVE (AFU_ORTHOLOGUE AFUA_4G14580)-RELATED"/>
    <property type="match status" value="1"/>
</dbReference>
<dbReference type="InterPro" id="IPR001077">
    <property type="entry name" value="COMT_C"/>
</dbReference>
<dbReference type="GO" id="GO:0032259">
    <property type="term" value="P:methylation"/>
    <property type="evidence" value="ECO:0007669"/>
    <property type="project" value="UniProtKB-KW"/>
</dbReference>
<dbReference type="PROSITE" id="PS51683">
    <property type="entry name" value="SAM_OMT_II"/>
    <property type="match status" value="1"/>
</dbReference>
<feature type="domain" description="O-methyltransferase C-terminal" evidence="5">
    <location>
        <begin position="129"/>
        <end position="335"/>
    </location>
</feature>
<feature type="active site" description="Proton acceptor" evidence="4">
    <location>
        <position position="265"/>
    </location>
</feature>
<dbReference type="Gene3D" id="3.40.50.150">
    <property type="entry name" value="Vaccinia Virus protein VP39"/>
    <property type="match status" value="1"/>
</dbReference>
<reference evidence="7" key="1">
    <citation type="submission" date="2021-01" db="EMBL/GenBank/DDBJ databases">
        <title>Whole genome shotgun sequence of Actinoplanes ferrugineus NBRC 15555.</title>
        <authorList>
            <person name="Komaki H."/>
            <person name="Tamura T."/>
        </authorList>
    </citation>
    <scope>NUCLEOTIDE SEQUENCE</scope>
    <source>
        <strain evidence="7">NBRC 15555</strain>
    </source>
</reference>
<proteinExistence type="predicted"/>
<evidence type="ECO:0000313" key="8">
    <source>
        <dbReference type="Proteomes" id="UP000598174"/>
    </source>
</evidence>
<dbReference type="PIRSF" id="PIRSF005739">
    <property type="entry name" value="O-mtase"/>
    <property type="match status" value="1"/>
</dbReference>
<feature type="domain" description="O-methyltransferase dimerisation" evidence="6">
    <location>
        <begin position="36"/>
        <end position="106"/>
    </location>
</feature>
<dbReference type="InterPro" id="IPR036388">
    <property type="entry name" value="WH-like_DNA-bd_sf"/>
</dbReference>
<dbReference type="InterPro" id="IPR029063">
    <property type="entry name" value="SAM-dependent_MTases_sf"/>
</dbReference>
<dbReference type="InterPro" id="IPR012967">
    <property type="entry name" value="COMT_dimerisation"/>
</dbReference>
<dbReference type="EMBL" id="BOMM01000050">
    <property type="protein sequence ID" value="GIE13704.1"/>
    <property type="molecule type" value="Genomic_DNA"/>
</dbReference>
<keyword evidence="1" id="KW-0489">Methyltransferase</keyword>
<dbReference type="RefSeq" id="WP_203820145.1">
    <property type="nucleotide sequence ID" value="NZ_BAAABP010000002.1"/>
</dbReference>
<dbReference type="InterPro" id="IPR036390">
    <property type="entry name" value="WH_DNA-bd_sf"/>
</dbReference>
<dbReference type="Proteomes" id="UP000598174">
    <property type="component" value="Unassembled WGS sequence"/>
</dbReference>
<keyword evidence="2" id="KW-0808">Transferase</keyword>
<sequence length="355" mass="38108">MTDRTTTVEKDVAQACEGAPVIGPPPVQAVAELGWGMWASAVVQAGAQLRLADAIGEEPVSIAELAAAVDADPDALTRLMRALVSFGIFQQVRPGWYAHSTPSRALRKDAPVPLTDIMLTGSDWGWAMWGKLAESVRSGKCAFVEHYGKDLFTYFAEDDNAAGAAALRGFAAQSRATNPLVLDALDMSGVGTFVDVGGGHGSVVLSLLNRYPDVRGVLFDREHAIRSALLELTSPPLAERCTLVAGDCFESVPAGDLFLIRQVLHMWDDDACITVLRNCVRVARPGARVVLLEQLVADPPETPWDALMDLHMLLVMGGRERTAEQWADIFTRAGLTYSGVTATGTPLRLVEARVA</sequence>
<dbReference type="GO" id="GO:0008171">
    <property type="term" value="F:O-methyltransferase activity"/>
    <property type="evidence" value="ECO:0007669"/>
    <property type="project" value="InterPro"/>
</dbReference>
<name>A0A919J6V2_9ACTN</name>
<comment type="caution">
    <text evidence="7">The sequence shown here is derived from an EMBL/GenBank/DDBJ whole genome shotgun (WGS) entry which is preliminary data.</text>
</comment>
<dbReference type="SUPFAM" id="SSF53335">
    <property type="entry name" value="S-adenosyl-L-methionine-dependent methyltransferases"/>
    <property type="match status" value="1"/>
</dbReference>
<evidence type="ECO:0000256" key="4">
    <source>
        <dbReference type="PIRSR" id="PIRSR005739-1"/>
    </source>
</evidence>
<evidence type="ECO:0000259" key="6">
    <source>
        <dbReference type="Pfam" id="PF08100"/>
    </source>
</evidence>
<keyword evidence="8" id="KW-1185">Reference proteome</keyword>
<evidence type="ECO:0000313" key="7">
    <source>
        <dbReference type="EMBL" id="GIE13704.1"/>
    </source>
</evidence>
<dbReference type="Pfam" id="PF00891">
    <property type="entry name" value="Methyltransf_2"/>
    <property type="match status" value="1"/>
</dbReference>
<dbReference type="AlphaFoldDB" id="A0A919J6V2"/>
<evidence type="ECO:0000256" key="1">
    <source>
        <dbReference type="ARBA" id="ARBA00022603"/>
    </source>
</evidence>
<organism evidence="7 8">
    <name type="scientific">Paractinoplanes ferrugineus</name>
    <dbReference type="NCBI Taxonomy" id="113564"/>
    <lineage>
        <taxon>Bacteria</taxon>
        <taxon>Bacillati</taxon>
        <taxon>Actinomycetota</taxon>
        <taxon>Actinomycetes</taxon>
        <taxon>Micromonosporales</taxon>
        <taxon>Micromonosporaceae</taxon>
        <taxon>Paractinoplanes</taxon>
    </lineage>
</organism>
<dbReference type="Pfam" id="PF08100">
    <property type="entry name" value="Dimerisation"/>
    <property type="match status" value="1"/>
</dbReference>
<dbReference type="GO" id="GO:0046983">
    <property type="term" value="F:protein dimerization activity"/>
    <property type="evidence" value="ECO:0007669"/>
    <property type="project" value="InterPro"/>
</dbReference>
<accession>A0A919J6V2</accession>
<dbReference type="PANTHER" id="PTHR43712:SF2">
    <property type="entry name" value="O-METHYLTRANSFERASE CICE"/>
    <property type="match status" value="1"/>
</dbReference>
<dbReference type="SUPFAM" id="SSF46785">
    <property type="entry name" value="Winged helix' DNA-binding domain"/>
    <property type="match status" value="1"/>
</dbReference>
<gene>
    <name evidence="7" type="ORF">Afe05nite_55440</name>
</gene>
<protein>
    <submittedName>
        <fullName evidence="7">O-methyltransferase</fullName>
    </submittedName>
</protein>